<evidence type="ECO:0000313" key="3">
    <source>
        <dbReference type="Proteomes" id="UP001596012"/>
    </source>
</evidence>
<sequence>MSATHRKRQVFWPHRRRPHPVLRGFRWTGSPAARHAYAKLHGVIAWLIRYGQDTREVPQRLDPDCEAHTLLALADGLTVRVLAGHQSPATALAILQRHIDHLLENASDRG</sequence>
<organism evidence="2 3">
    <name type="scientific">Streptomyces xiangluensis</name>
    <dbReference type="NCBI Taxonomy" id="2665720"/>
    <lineage>
        <taxon>Bacteria</taxon>
        <taxon>Bacillati</taxon>
        <taxon>Actinomycetota</taxon>
        <taxon>Actinomycetes</taxon>
        <taxon>Kitasatosporales</taxon>
        <taxon>Streptomycetaceae</taxon>
        <taxon>Streptomyces</taxon>
    </lineage>
</organism>
<dbReference type="InterPro" id="IPR039538">
    <property type="entry name" value="BetI_C"/>
</dbReference>
<dbReference type="Gene3D" id="1.10.357.10">
    <property type="entry name" value="Tetracycline Repressor, domain 2"/>
    <property type="match status" value="1"/>
</dbReference>
<comment type="caution">
    <text evidence="2">The sequence shown here is derived from an EMBL/GenBank/DDBJ whole genome shotgun (WGS) entry which is preliminary data.</text>
</comment>
<name>A0ABV8YJZ5_9ACTN</name>
<evidence type="ECO:0000313" key="2">
    <source>
        <dbReference type="EMBL" id="MFC4464576.1"/>
    </source>
</evidence>
<dbReference type="InterPro" id="IPR036271">
    <property type="entry name" value="Tet_transcr_reg_TetR-rel_C_sf"/>
</dbReference>
<dbReference type="Pfam" id="PF13977">
    <property type="entry name" value="TetR_C_6"/>
    <property type="match status" value="1"/>
</dbReference>
<accession>A0ABV8YJZ5</accession>
<protein>
    <submittedName>
        <fullName evidence="2">TetR family transcriptional regulator C-terminal domain-containing protein</fullName>
    </submittedName>
</protein>
<reference evidence="3" key="1">
    <citation type="journal article" date="2019" name="Int. J. Syst. Evol. Microbiol.">
        <title>The Global Catalogue of Microorganisms (GCM) 10K type strain sequencing project: providing services to taxonomists for standard genome sequencing and annotation.</title>
        <authorList>
            <consortium name="The Broad Institute Genomics Platform"/>
            <consortium name="The Broad Institute Genome Sequencing Center for Infectious Disease"/>
            <person name="Wu L."/>
            <person name="Ma J."/>
        </authorList>
    </citation>
    <scope>NUCLEOTIDE SEQUENCE [LARGE SCALE GENOMIC DNA]</scope>
    <source>
        <strain evidence="3">DT43</strain>
    </source>
</reference>
<gene>
    <name evidence="2" type="ORF">ACFPH6_08395</name>
</gene>
<dbReference type="EMBL" id="JBHSFG010000016">
    <property type="protein sequence ID" value="MFC4464576.1"/>
    <property type="molecule type" value="Genomic_DNA"/>
</dbReference>
<dbReference type="Proteomes" id="UP001596012">
    <property type="component" value="Unassembled WGS sequence"/>
</dbReference>
<evidence type="ECO:0000259" key="1">
    <source>
        <dbReference type="Pfam" id="PF13977"/>
    </source>
</evidence>
<dbReference type="SUPFAM" id="SSF48498">
    <property type="entry name" value="Tetracyclin repressor-like, C-terminal domain"/>
    <property type="match status" value="1"/>
</dbReference>
<proteinExistence type="predicted"/>
<dbReference type="RefSeq" id="WP_386339584.1">
    <property type="nucleotide sequence ID" value="NZ_JBHSFG010000016.1"/>
</dbReference>
<keyword evidence="3" id="KW-1185">Reference proteome</keyword>
<feature type="domain" description="BetI-type transcriptional repressor C-terminal" evidence="1">
    <location>
        <begin position="33"/>
        <end position="103"/>
    </location>
</feature>